<evidence type="ECO:0008006" key="5">
    <source>
        <dbReference type="Google" id="ProtNLM"/>
    </source>
</evidence>
<gene>
    <name evidence="3" type="ORF">PSAL_003400</name>
</gene>
<dbReference type="RefSeq" id="WP_119837963.1">
    <property type="nucleotide sequence ID" value="NZ_CP060436.1"/>
</dbReference>
<sequence length="401" mass="45275">MSRIRKPIADKVTGLRQRQRADGTWRVWWEPSTQQRDLGISSIELDAERPGWTITQARRLANRARQALKAGKAPEDADQIRRGGRTIGALIGDYRRDELPDREPATQRSYRGWLQIIEDKWADELATDITHGVMYRWAKTLQRERGATQAKRVIAMMSILMAYAERIEWRPQNSNPCSKLGIAVPEPRRRIVSGAELAALEAAAEALGDDRARATADAMRLSLFQGQRQTDVLAARVSAFRRIVTRTIDGDEIVERTNWVWIFTRSKRKTEGALPVHPENLPLVLRRVAQAEAAGDMDIPLLPGRNGLWTLDEFQKDWQRLRNRAAEDLPSCATIQYRDLRRTGSVWARQGGATKDDVGDVLGNTAAQNAQLMDTYMPASFETASRAIGAIRRPHDGKEKP</sequence>
<accession>A0A418SK76</accession>
<dbReference type="InterPro" id="IPR010998">
    <property type="entry name" value="Integrase_recombinase_N"/>
</dbReference>
<dbReference type="EMBL" id="CP060436">
    <property type="protein sequence ID" value="QPM89129.1"/>
    <property type="molecule type" value="Genomic_DNA"/>
</dbReference>
<keyword evidence="1" id="KW-0238">DNA-binding</keyword>
<dbReference type="Gene3D" id="1.10.150.130">
    <property type="match status" value="1"/>
</dbReference>
<evidence type="ECO:0000313" key="4">
    <source>
        <dbReference type="Proteomes" id="UP000283786"/>
    </source>
</evidence>
<dbReference type="InterPro" id="IPR011010">
    <property type="entry name" value="DNA_brk_join_enz"/>
</dbReference>
<dbReference type="SUPFAM" id="SSF56349">
    <property type="entry name" value="DNA breaking-rejoining enzymes"/>
    <property type="match status" value="1"/>
</dbReference>
<dbReference type="Gene3D" id="1.10.443.10">
    <property type="entry name" value="Intergrase catalytic core"/>
    <property type="match status" value="1"/>
</dbReference>
<dbReference type="OrthoDB" id="7816950at2"/>
<evidence type="ECO:0000256" key="1">
    <source>
        <dbReference type="ARBA" id="ARBA00023125"/>
    </source>
</evidence>
<reference evidence="3 4" key="1">
    <citation type="submission" date="2020-08" db="EMBL/GenBank/DDBJ databases">
        <title>Genome sequence of Rhodobacteraceae bacterium Lw-13e.</title>
        <authorList>
            <person name="Poehlein A."/>
            <person name="Wolter L."/>
            <person name="Daniel R."/>
            <person name="Brinkhoff T."/>
        </authorList>
    </citation>
    <scope>NUCLEOTIDE SEQUENCE [LARGE SCALE GENOMIC DNA]</scope>
    <source>
        <strain evidence="3 4">Lw-13e</strain>
    </source>
</reference>
<dbReference type="AlphaFoldDB" id="A0A418SK76"/>
<proteinExistence type="predicted"/>
<dbReference type="Proteomes" id="UP000283786">
    <property type="component" value="Chromosome"/>
</dbReference>
<name>A0A418SK76_9RHOB</name>
<dbReference type="KEGG" id="palw:PSAL_003400"/>
<organism evidence="3 4">
    <name type="scientific">Pseudooceanicola algae</name>
    <dbReference type="NCBI Taxonomy" id="1537215"/>
    <lineage>
        <taxon>Bacteria</taxon>
        <taxon>Pseudomonadati</taxon>
        <taxon>Pseudomonadota</taxon>
        <taxon>Alphaproteobacteria</taxon>
        <taxon>Rhodobacterales</taxon>
        <taxon>Paracoccaceae</taxon>
        <taxon>Pseudooceanicola</taxon>
    </lineage>
</organism>
<evidence type="ECO:0000256" key="2">
    <source>
        <dbReference type="ARBA" id="ARBA00023172"/>
    </source>
</evidence>
<dbReference type="GO" id="GO:0003677">
    <property type="term" value="F:DNA binding"/>
    <property type="evidence" value="ECO:0007669"/>
    <property type="project" value="UniProtKB-KW"/>
</dbReference>
<dbReference type="InterPro" id="IPR013762">
    <property type="entry name" value="Integrase-like_cat_sf"/>
</dbReference>
<keyword evidence="4" id="KW-1185">Reference proteome</keyword>
<evidence type="ECO:0000313" key="3">
    <source>
        <dbReference type="EMBL" id="QPM89129.1"/>
    </source>
</evidence>
<dbReference type="GO" id="GO:0006310">
    <property type="term" value="P:DNA recombination"/>
    <property type="evidence" value="ECO:0007669"/>
    <property type="project" value="UniProtKB-KW"/>
</dbReference>
<protein>
    <recommendedName>
        <fullName evidence="5">Phage integrase family protein</fullName>
    </recommendedName>
</protein>
<keyword evidence="2" id="KW-0233">DNA recombination</keyword>
<dbReference type="GO" id="GO:0015074">
    <property type="term" value="P:DNA integration"/>
    <property type="evidence" value="ECO:0007669"/>
    <property type="project" value="InterPro"/>
</dbReference>